<feature type="repeat" description="PPR" evidence="2">
    <location>
        <begin position="471"/>
        <end position="505"/>
    </location>
</feature>
<dbReference type="PANTHER" id="PTHR47930">
    <property type="entry name" value="YALI0C12947P"/>
    <property type="match status" value="1"/>
</dbReference>
<dbReference type="Proteomes" id="UP000006727">
    <property type="component" value="Chromosome 13"/>
</dbReference>
<evidence type="ECO:0000313" key="5">
    <source>
        <dbReference type="Proteomes" id="UP000006727"/>
    </source>
</evidence>
<evidence type="ECO:0000256" key="2">
    <source>
        <dbReference type="PROSITE-ProRule" id="PRU00708"/>
    </source>
</evidence>
<dbReference type="PANTHER" id="PTHR47930:SF2">
    <property type="entry name" value="PENTATRICOPEPTIDE REPEAT PROTEIN (AFU_ORTHOLOGUE AFUA_8G04250)"/>
    <property type="match status" value="1"/>
</dbReference>
<dbReference type="Gramene" id="Pp3c13_18722V3.1">
    <property type="protein sequence ID" value="Pp3c13_18722V3.1"/>
    <property type="gene ID" value="Pp3c13_18722"/>
</dbReference>
<dbReference type="PROSITE" id="PS51375">
    <property type="entry name" value="PPR"/>
    <property type="match status" value="3"/>
</dbReference>
<reference evidence="3 5" key="1">
    <citation type="journal article" date="2008" name="Science">
        <title>The Physcomitrella genome reveals evolutionary insights into the conquest of land by plants.</title>
        <authorList>
            <person name="Rensing S."/>
            <person name="Lang D."/>
            <person name="Zimmer A."/>
            <person name="Terry A."/>
            <person name="Salamov A."/>
            <person name="Shapiro H."/>
            <person name="Nishiyama T."/>
            <person name="Perroud P.-F."/>
            <person name="Lindquist E."/>
            <person name="Kamisugi Y."/>
            <person name="Tanahashi T."/>
            <person name="Sakakibara K."/>
            <person name="Fujita T."/>
            <person name="Oishi K."/>
            <person name="Shin-I T."/>
            <person name="Kuroki Y."/>
            <person name="Toyoda A."/>
            <person name="Suzuki Y."/>
            <person name="Hashimoto A."/>
            <person name="Yamaguchi K."/>
            <person name="Sugano A."/>
            <person name="Kohara Y."/>
            <person name="Fujiyama A."/>
            <person name="Anterola A."/>
            <person name="Aoki S."/>
            <person name="Ashton N."/>
            <person name="Barbazuk W.B."/>
            <person name="Barker E."/>
            <person name="Bennetzen J."/>
            <person name="Bezanilla M."/>
            <person name="Blankenship R."/>
            <person name="Cho S.H."/>
            <person name="Dutcher S."/>
            <person name="Estelle M."/>
            <person name="Fawcett J.A."/>
            <person name="Gundlach H."/>
            <person name="Hanada K."/>
            <person name="Heyl A."/>
            <person name="Hicks K.A."/>
            <person name="Hugh J."/>
            <person name="Lohr M."/>
            <person name="Mayer K."/>
            <person name="Melkozernov A."/>
            <person name="Murata T."/>
            <person name="Nelson D."/>
            <person name="Pils B."/>
            <person name="Prigge M."/>
            <person name="Reiss B."/>
            <person name="Renner T."/>
            <person name="Rombauts S."/>
            <person name="Rushton P."/>
            <person name="Sanderfoot A."/>
            <person name="Schween G."/>
            <person name="Shiu S.-H."/>
            <person name="Stueber K."/>
            <person name="Theodoulou F.L."/>
            <person name="Tu H."/>
            <person name="Van de Peer Y."/>
            <person name="Verrier P.J."/>
            <person name="Waters E."/>
            <person name="Wood A."/>
            <person name="Yang L."/>
            <person name="Cove D."/>
            <person name="Cuming A."/>
            <person name="Hasebe M."/>
            <person name="Lucas S."/>
            <person name="Mishler D.B."/>
            <person name="Reski R."/>
            <person name="Grigoriev I."/>
            <person name="Quatrano R.S."/>
            <person name="Boore J.L."/>
        </authorList>
    </citation>
    <scope>NUCLEOTIDE SEQUENCE [LARGE SCALE GENOMIC DNA]</scope>
    <source>
        <strain evidence="4 5">cv. Gransden 2004</strain>
    </source>
</reference>
<keyword evidence="5" id="KW-1185">Reference proteome</keyword>
<name>A0A2K1JME9_PHYPA</name>
<reference evidence="4" key="3">
    <citation type="submission" date="2020-12" db="UniProtKB">
        <authorList>
            <consortium name="EnsemblPlants"/>
        </authorList>
    </citation>
    <scope>IDENTIFICATION</scope>
</reference>
<dbReference type="EMBL" id="ABEU02000013">
    <property type="protein sequence ID" value="PNR42719.1"/>
    <property type="molecule type" value="Genomic_DNA"/>
</dbReference>
<dbReference type="Gramene" id="Pp3c13_18720V3.1">
    <property type="protein sequence ID" value="Pp3c13_18720V3.1"/>
    <property type="gene ID" value="Pp3c13_18720"/>
</dbReference>
<evidence type="ECO:0000313" key="3">
    <source>
        <dbReference type="EMBL" id="PNR42719.1"/>
    </source>
</evidence>
<dbReference type="NCBIfam" id="TIGR00756">
    <property type="entry name" value="PPR"/>
    <property type="match status" value="3"/>
</dbReference>
<dbReference type="KEGG" id="ppp:112290889"/>
<proteinExistence type="predicted"/>
<dbReference type="InterPro" id="IPR011990">
    <property type="entry name" value="TPR-like_helical_dom_sf"/>
</dbReference>
<dbReference type="PaxDb" id="3218-PP1S305_5V6.1"/>
<dbReference type="OrthoDB" id="778140at2759"/>
<dbReference type="EnsemblPlants" id="Pp3c13_18722V3.1">
    <property type="protein sequence ID" value="Pp3c13_18722V3.1"/>
    <property type="gene ID" value="Pp3c13_18722"/>
</dbReference>
<gene>
    <name evidence="4" type="primary">LOC112290889</name>
    <name evidence="3" type="ORF">PHYPA_017549</name>
</gene>
<accession>A0A2K1JME9</accession>
<reference evidence="3 5" key="2">
    <citation type="journal article" date="2018" name="Plant J.">
        <title>The Physcomitrella patens chromosome-scale assembly reveals moss genome structure and evolution.</title>
        <authorList>
            <person name="Lang D."/>
            <person name="Ullrich K.K."/>
            <person name="Murat F."/>
            <person name="Fuchs J."/>
            <person name="Jenkins J."/>
            <person name="Haas F.B."/>
            <person name="Piednoel M."/>
            <person name="Gundlach H."/>
            <person name="Van Bel M."/>
            <person name="Meyberg R."/>
            <person name="Vives C."/>
            <person name="Morata J."/>
            <person name="Symeonidi A."/>
            <person name="Hiss M."/>
            <person name="Muchero W."/>
            <person name="Kamisugi Y."/>
            <person name="Saleh O."/>
            <person name="Blanc G."/>
            <person name="Decker E.L."/>
            <person name="van Gessel N."/>
            <person name="Grimwood J."/>
            <person name="Hayes R.D."/>
            <person name="Graham S.W."/>
            <person name="Gunter L.E."/>
            <person name="McDaniel S.F."/>
            <person name="Hoernstein S.N.W."/>
            <person name="Larsson A."/>
            <person name="Li F.W."/>
            <person name="Perroud P.F."/>
            <person name="Phillips J."/>
            <person name="Ranjan P."/>
            <person name="Rokshar D.S."/>
            <person name="Rothfels C.J."/>
            <person name="Schneider L."/>
            <person name="Shu S."/>
            <person name="Stevenson D.W."/>
            <person name="Thummler F."/>
            <person name="Tillich M."/>
            <person name="Villarreal Aguilar J.C."/>
            <person name="Widiez T."/>
            <person name="Wong G.K."/>
            <person name="Wymore A."/>
            <person name="Zhang Y."/>
            <person name="Zimmer A.D."/>
            <person name="Quatrano R.S."/>
            <person name="Mayer K.F.X."/>
            <person name="Goodstein D."/>
            <person name="Casacuberta J.M."/>
            <person name="Vandepoele K."/>
            <person name="Reski R."/>
            <person name="Cuming A.C."/>
            <person name="Tuskan G.A."/>
            <person name="Maumus F."/>
            <person name="Salse J."/>
            <person name="Schmutz J."/>
            <person name="Rensing S.A."/>
        </authorList>
    </citation>
    <scope>NUCLEOTIDE SEQUENCE [LARGE SCALE GENOMIC DNA]</scope>
    <source>
        <strain evidence="4 5">cv. Gransden 2004</strain>
    </source>
</reference>
<feature type="repeat" description="PPR" evidence="2">
    <location>
        <begin position="401"/>
        <end position="435"/>
    </location>
</feature>
<dbReference type="GeneID" id="112290889"/>
<evidence type="ECO:0000313" key="4">
    <source>
        <dbReference type="EnsemblPlants" id="Pp3c13_18720V3.1"/>
    </source>
</evidence>
<dbReference type="EnsemblPlants" id="Pp3c13_18720V3.1">
    <property type="protein sequence ID" value="Pp3c13_18720V3.1"/>
    <property type="gene ID" value="Pp3c13_18720"/>
</dbReference>
<sequence length="586" mass="66043">MLRALPAAAAHSRVQEPLFAGFDFEERAFREFKQTVSCCNCRTNFGRCGSSLSVVWVGMAERDVEATRFSSRGLGFWVRRGLWRRRCFAESDSFGELEDVSPVSLEGVSLAELLAQVGASEGRDESGLVQIESNPHPSLLRRYRELDKPFERGRSLPIPMPHKLNRPIPMPPSRRSFLPHGPVPSTAVRRDVGPSLSTKSDTLSYPRLLSKILVVSDDEVRMVLELWKGRSRCKRGAIANLILQLGRWDSAGKALQLFAWVREQGRLWPDDSILLAIIRVALESRKLTLANKFMTIYGPLSPESALVAASVYVEQGFIYDAWRILKSLEQRGVTANSELYAKMIVKAGEAGARDIVEDIVAGLCFSLEDCTRVMTVCSRLGLDEEVEALYLRFLEQGLKPNIVMFTALMQARARAGNVRQALALFWEMEEQGVKPDLVACRVMIRLCEKVGDLNKAVKVYNNMRMAGFVPTSDVYNVMIRLYCKEGRLAKVKEVMREMEMWGCSPTSDTSKNLLFADQSVRFIIQRRYSSTSVGTLGNLLQCESATLLHFFFCKNGSGLRNAISHPFLIILHRSTTDRYEIFKPRM</sequence>
<dbReference type="Pfam" id="PF13812">
    <property type="entry name" value="PPR_3"/>
    <property type="match status" value="1"/>
</dbReference>
<dbReference type="AlphaFoldDB" id="A0A2K1JME9"/>
<evidence type="ECO:0008006" key="6">
    <source>
        <dbReference type="Google" id="ProtNLM"/>
    </source>
</evidence>
<dbReference type="InterPro" id="IPR002885">
    <property type="entry name" value="PPR_rpt"/>
</dbReference>
<dbReference type="RefSeq" id="XP_024393494.1">
    <property type="nucleotide sequence ID" value="XM_024537726.2"/>
</dbReference>
<dbReference type="Gene3D" id="1.25.40.10">
    <property type="entry name" value="Tetratricopeptide repeat domain"/>
    <property type="match status" value="1"/>
</dbReference>
<evidence type="ECO:0000256" key="1">
    <source>
        <dbReference type="ARBA" id="ARBA00022737"/>
    </source>
</evidence>
<feature type="repeat" description="PPR" evidence="2">
    <location>
        <begin position="436"/>
        <end position="470"/>
    </location>
</feature>
<keyword evidence="1" id="KW-0677">Repeat</keyword>
<dbReference type="STRING" id="3218.A0A2K1JME9"/>
<organism evidence="3">
    <name type="scientific">Physcomitrium patens</name>
    <name type="common">Spreading-leaved earth moss</name>
    <name type="synonym">Physcomitrella patens</name>
    <dbReference type="NCBI Taxonomy" id="3218"/>
    <lineage>
        <taxon>Eukaryota</taxon>
        <taxon>Viridiplantae</taxon>
        <taxon>Streptophyta</taxon>
        <taxon>Embryophyta</taxon>
        <taxon>Bryophyta</taxon>
        <taxon>Bryophytina</taxon>
        <taxon>Bryopsida</taxon>
        <taxon>Funariidae</taxon>
        <taxon>Funariales</taxon>
        <taxon>Funariaceae</taxon>
        <taxon>Physcomitrium</taxon>
    </lineage>
</organism>
<protein>
    <recommendedName>
        <fullName evidence="6">Pentacotripeptide-repeat region of PRORP domain-containing protein</fullName>
    </recommendedName>
</protein>